<keyword evidence="3 6" id="KW-0328">Glycosyltransferase</keyword>
<dbReference type="NCBIfam" id="TIGR02095">
    <property type="entry name" value="glgA"/>
    <property type="match status" value="1"/>
</dbReference>
<evidence type="ECO:0000256" key="2">
    <source>
        <dbReference type="ARBA" id="ARBA00010281"/>
    </source>
</evidence>
<dbReference type="GO" id="GO:0004373">
    <property type="term" value="F:alpha-1,4-glucan glucosyltransferase (UDP-glucose donor) activity"/>
    <property type="evidence" value="ECO:0007669"/>
    <property type="project" value="InterPro"/>
</dbReference>
<dbReference type="PANTHER" id="PTHR45825:SF11">
    <property type="entry name" value="ALPHA AMYLASE DOMAIN-CONTAINING PROTEIN"/>
    <property type="match status" value="1"/>
</dbReference>
<comment type="function">
    <text evidence="6">Synthesizes alpha-1,4-glucan chains using ADP-glucose.</text>
</comment>
<evidence type="ECO:0000256" key="5">
    <source>
        <dbReference type="ARBA" id="ARBA00023056"/>
    </source>
</evidence>
<evidence type="ECO:0000256" key="4">
    <source>
        <dbReference type="ARBA" id="ARBA00022679"/>
    </source>
</evidence>
<comment type="similarity">
    <text evidence="2 6">Belongs to the glycosyltransferase 1 family. Bacterial/plant glycogen synthase subfamily.</text>
</comment>
<dbReference type="AlphaFoldDB" id="A0A0G1JNU5"/>
<evidence type="ECO:0000313" key="8">
    <source>
        <dbReference type="EMBL" id="KKT45627.1"/>
    </source>
</evidence>
<sequence>MKILIAASEAAPIIKLGGLGDVVGSLPKALEKLGVNVAVVIPYFPTAVVAGLKVYKSLDLLVPFNGESHKVGVYATKLPHSFVDVFLLKNDDFFSTVGKTASLGIRSEVEVFSFFARAVVELIKTKFNTYDLVHCNDWHTGLIAQLLQDELGLERPATVMTIHNFSYQGIGDARTINEVGLDPSVHQMVAWDIADGDVNMLMQGIASADFVTTVSPTYAKELLASTDEGKIFDVLCARKDRFIGILNGIDYDAFPRPLDIMTYQVAKESAKQSLLTKLNMTKDDAPIFSMISRLDPNQKGLDILIDAIPEIVSRRGRFILLGSGNVEWEEKFKALSVKYSSTNISINTVFDPELAKQIYTASDFFVIPSKFEPCGLTQMISMWYGAVPVAHSVGGLRDTIAHGKTGFLFDDYSAGALVRALDRCFAIYKSQVHSDMIEACLKVNFSFDKSALAYKALYEKAIQLRQDAFVAED</sequence>
<feature type="binding site" evidence="6">
    <location>
        <position position="15"/>
    </location>
    <ligand>
        <name>ADP-alpha-D-glucose</name>
        <dbReference type="ChEBI" id="CHEBI:57498"/>
    </ligand>
</feature>
<dbReference type="SUPFAM" id="SSF53756">
    <property type="entry name" value="UDP-Glycosyltransferase/glycogen phosphorylase"/>
    <property type="match status" value="1"/>
</dbReference>
<dbReference type="Pfam" id="PF08323">
    <property type="entry name" value="Glyco_transf_5"/>
    <property type="match status" value="1"/>
</dbReference>
<dbReference type="Gene3D" id="3.40.50.2000">
    <property type="entry name" value="Glycogen Phosphorylase B"/>
    <property type="match status" value="2"/>
</dbReference>
<dbReference type="Proteomes" id="UP000034128">
    <property type="component" value="Unassembled WGS sequence"/>
</dbReference>
<proteinExistence type="inferred from homology"/>
<dbReference type="PATRIC" id="fig|1619110.3.peg.95"/>
<organism evidence="8 9">
    <name type="scientific">candidate division WWE3 bacterium GW2011_GWA2_44_16</name>
    <dbReference type="NCBI Taxonomy" id="1619110"/>
    <lineage>
        <taxon>Bacteria</taxon>
        <taxon>Katanobacteria</taxon>
    </lineage>
</organism>
<keyword evidence="4 6" id="KW-0808">Transferase</keyword>
<name>A0A0G1JNU5_UNCKA</name>
<comment type="caution">
    <text evidence="8">The sequence shown here is derived from an EMBL/GenBank/DDBJ whole genome shotgun (WGS) entry which is preliminary data.</text>
</comment>
<evidence type="ECO:0000259" key="7">
    <source>
        <dbReference type="Pfam" id="PF08323"/>
    </source>
</evidence>
<evidence type="ECO:0000256" key="6">
    <source>
        <dbReference type="HAMAP-Rule" id="MF_00484"/>
    </source>
</evidence>
<dbReference type="Pfam" id="PF13692">
    <property type="entry name" value="Glyco_trans_1_4"/>
    <property type="match status" value="1"/>
</dbReference>
<dbReference type="GO" id="GO:0005978">
    <property type="term" value="P:glycogen biosynthetic process"/>
    <property type="evidence" value="ECO:0007669"/>
    <property type="project" value="UniProtKB-UniRule"/>
</dbReference>
<feature type="domain" description="Starch synthase catalytic" evidence="7">
    <location>
        <begin position="2"/>
        <end position="226"/>
    </location>
</feature>
<protein>
    <recommendedName>
        <fullName evidence="6">Glycogen synthase</fullName>
        <ecNumber evidence="6">2.4.1.21</ecNumber>
    </recommendedName>
    <alternativeName>
        <fullName evidence="6">Starch [bacterial glycogen] synthase</fullName>
    </alternativeName>
</protein>
<dbReference type="HAMAP" id="MF_00484">
    <property type="entry name" value="Glycogen_synth"/>
    <property type="match status" value="1"/>
</dbReference>
<dbReference type="GO" id="GO:0009011">
    <property type="term" value="F:alpha-1,4-glucan glucosyltransferase (ADP-glucose donor) activity"/>
    <property type="evidence" value="ECO:0007669"/>
    <property type="project" value="UniProtKB-UniRule"/>
</dbReference>
<dbReference type="EC" id="2.4.1.21" evidence="6"/>
<accession>A0A0G1JNU5</accession>
<reference evidence="8 9" key="1">
    <citation type="journal article" date="2015" name="Nature">
        <title>rRNA introns, odd ribosomes, and small enigmatic genomes across a large radiation of phyla.</title>
        <authorList>
            <person name="Brown C.T."/>
            <person name="Hug L.A."/>
            <person name="Thomas B.C."/>
            <person name="Sharon I."/>
            <person name="Castelle C.J."/>
            <person name="Singh A."/>
            <person name="Wilkins M.J."/>
            <person name="Williams K.H."/>
            <person name="Banfield J.F."/>
        </authorList>
    </citation>
    <scope>NUCLEOTIDE SEQUENCE [LARGE SCALE GENOMIC DNA]</scope>
</reference>
<comment type="pathway">
    <text evidence="6">Glycan biosynthesis; glycogen biosynthesis.</text>
</comment>
<evidence type="ECO:0000256" key="3">
    <source>
        <dbReference type="ARBA" id="ARBA00022676"/>
    </source>
</evidence>
<dbReference type="CDD" id="cd03791">
    <property type="entry name" value="GT5_Glycogen_synthase_DULL1-like"/>
    <property type="match status" value="1"/>
</dbReference>
<dbReference type="STRING" id="1619110.UW36_C0002G0014"/>
<evidence type="ECO:0000313" key="9">
    <source>
        <dbReference type="Proteomes" id="UP000034128"/>
    </source>
</evidence>
<evidence type="ECO:0000256" key="1">
    <source>
        <dbReference type="ARBA" id="ARBA00001478"/>
    </source>
</evidence>
<dbReference type="UniPathway" id="UPA00164"/>
<dbReference type="InterPro" id="IPR013534">
    <property type="entry name" value="Starch_synth_cat_dom"/>
</dbReference>
<dbReference type="PANTHER" id="PTHR45825">
    <property type="entry name" value="GRANULE-BOUND STARCH SYNTHASE 1, CHLOROPLASTIC/AMYLOPLASTIC"/>
    <property type="match status" value="1"/>
</dbReference>
<keyword evidence="5 6" id="KW-0320">Glycogen biosynthesis</keyword>
<gene>
    <name evidence="6" type="primary">glgA</name>
    <name evidence="8" type="ORF">UW36_C0002G0014</name>
</gene>
<dbReference type="EMBL" id="LCIA01000002">
    <property type="protein sequence ID" value="KKT45627.1"/>
    <property type="molecule type" value="Genomic_DNA"/>
</dbReference>
<dbReference type="InterPro" id="IPR011835">
    <property type="entry name" value="GS/SS"/>
</dbReference>
<comment type="catalytic activity">
    <reaction evidence="1 6">
        <text>[(1-&gt;4)-alpha-D-glucosyl](n) + ADP-alpha-D-glucose = [(1-&gt;4)-alpha-D-glucosyl](n+1) + ADP + H(+)</text>
        <dbReference type="Rhea" id="RHEA:18189"/>
        <dbReference type="Rhea" id="RHEA-COMP:9584"/>
        <dbReference type="Rhea" id="RHEA-COMP:9587"/>
        <dbReference type="ChEBI" id="CHEBI:15378"/>
        <dbReference type="ChEBI" id="CHEBI:15444"/>
        <dbReference type="ChEBI" id="CHEBI:57498"/>
        <dbReference type="ChEBI" id="CHEBI:456216"/>
        <dbReference type="EC" id="2.4.1.21"/>
    </reaction>
</comment>